<name>A0A5C8ZB96_9GAMM</name>
<dbReference type="AlphaFoldDB" id="A0A5C8ZB96"/>
<sequence>MDPLMSFSETNSYILSKLVALVRRETGDRYRLSSNASISQLLMVASQSSDERIQNHYNRFLENLPAEHLTAFKNAGVNIPNRFIQAAEQDIKLSNFA</sequence>
<dbReference type="OrthoDB" id="6197281at2"/>
<comment type="caution">
    <text evidence="1">The sequence shown here is derived from an EMBL/GenBank/DDBJ whole genome shotgun (WGS) entry which is preliminary data.</text>
</comment>
<gene>
    <name evidence="1" type="ORF">FME95_06420</name>
</gene>
<keyword evidence="2" id="KW-1185">Reference proteome</keyword>
<dbReference type="RefSeq" id="WP_147713565.1">
    <property type="nucleotide sequence ID" value="NZ_VKAD01000001.1"/>
</dbReference>
<dbReference type="Proteomes" id="UP000321764">
    <property type="component" value="Unassembled WGS sequence"/>
</dbReference>
<proteinExistence type="predicted"/>
<protein>
    <submittedName>
        <fullName evidence="1">Uncharacterized protein</fullName>
    </submittedName>
</protein>
<organism evidence="1 2">
    <name type="scientific">Reinekea thalattae</name>
    <dbReference type="NCBI Taxonomy" id="2593301"/>
    <lineage>
        <taxon>Bacteria</taxon>
        <taxon>Pseudomonadati</taxon>
        <taxon>Pseudomonadota</taxon>
        <taxon>Gammaproteobacteria</taxon>
        <taxon>Oceanospirillales</taxon>
        <taxon>Saccharospirillaceae</taxon>
        <taxon>Reinekea</taxon>
    </lineage>
</organism>
<evidence type="ECO:0000313" key="1">
    <source>
        <dbReference type="EMBL" id="TXR54166.1"/>
    </source>
</evidence>
<dbReference type="EMBL" id="VKAD01000001">
    <property type="protein sequence ID" value="TXR54166.1"/>
    <property type="molecule type" value="Genomic_DNA"/>
</dbReference>
<evidence type="ECO:0000313" key="2">
    <source>
        <dbReference type="Proteomes" id="UP000321764"/>
    </source>
</evidence>
<accession>A0A5C8ZB96</accession>
<reference evidence="1 2" key="1">
    <citation type="submission" date="2019-07" db="EMBL/GenBank/DDBJ databases">
        <title>Reinekea sp. strain SSH23 genome sequencing and assembly.</title>
        <authorList>
            <person name="Kim I."/>
        </authorList>
    </citation>
    <scope>NUCLEOTIDE SEQUENCE [LARGE SCALE GENOMIC DNA]</scope>
    <source>
        <strain evidence="1 2">SSH23</strain>
    </source>
</reference>